<feature type="compositionally biased region" description="Polar residues" evidence="15">
    <location>
        <begin position="260"/>
        <end position="269"/>
    </location>
</feature>
<feature type="compositionally biased region" description="Acidic residues" evidence="15">
    <location>
        <begin position="715"/>
        <end position="724"/>
    </location>
</feature>
<dbReference type="GO" id="GO:0032259">
    <property type="term" value="P:methylation"/>
    <property type="evidence" value="ECO:0007669"/>
    <property type="project" value="UniProtKB-KW"/>
</dbReference>
<dbReference type="InterPro" id="IPR003616">
    <property type="entry name" value="Post-SET_dom"/>
</dbReference>
<dbReference type="CDD" id="cd19169">
    <property type="entry name" value="SET_SETD1"/>
    <property type="match status" value="1"/>
</dbReference>
<comment type="caution">
    <text evidence="19">The sequence shown here is derived from an EMBL/GenBank/DDBJ whole genome shotgun (WGS) entry which is preliminary data.</text>
</comment>
<evidence type="ECO:0000313" key="19">
    <source>
        <dbReference type="EMBL" id="KAK7487946.1"/>
    </source>
</evidence>
<comment type="catalytic activity">
    <reaction evidence="11">
        <text>L-lysyl(4)-[histone H3] + 3 S-adenosyl-L-methionine = N(6),N(6),N(6)-trimethyl-L-lysyl(4)-[histone H3] + 3 S-adenosyl-L-homocysteine + 3 H(+)</text>
        <dbReference type="Rhea" id="RHEA:60260"/>
        <dbReference type="Rhea" id="RHEA-COMP:15537"/>
        <dbReference type="Rhea" id="RHEA-COMP:15547"/>
        <dbReference type="ChEBI" id="CHEBI:15378"/>
        <dbReference type="ChEBI" id="CHEBI:29969"/>
        <dbReference type="ChEBI" id="CHEBI:57856"/>
        <dbReference type="ChEBI" id="CHEBI:59789"/>
        <dbReference type="ChEBI" id="CHEBI:61961"/>
        <dbReference type="EC" id="2.1.1.354"/>
    </reaction>
</comment>
<comment type="catalytic activity">
    <reaction evidence="12">
        <text>N(6)-methyl-L-lysyl(4)-[histone H3] + S-adenosyl-L-methionine = N(6),N(6)-dimethyl-L-lysyl(4)-[histone H3] + S-adenosyl-L-homocysteine + H(+)</text>
        <dbReference type="Rhea" id="RHEA:60268"/>
        <dbReference type="Rhea" id="RHEA-COMP:15540"/>
        <dbReference type="Rhea" id="RHEA-COMP:15543"/>
        <dbReference type="ChEBI" id="CHEBI:15378"/>
        <dbReference type="ChEBI" id="CHEBI:57856"/>
        <dbReference type="ChEBI" id="CHEBI:59789"/>
        <dbReference type="ChEBI" id="CHEBI:61929"/>
        <dbReference type="ChEBI" id="CHEBI:61976"/>
    </reaction>
</comment>
<feature type="compositionally biased region" description="Low complexity" evidence="15">
    <location>
        <begin position="919"/>
        <end position="928"/>
    </location>
</feature>
<feature type="compositionally biased region" description="Acidic residues" evidence="15">
    <location>
        <begin position="770"/>
        <end position="779"/>
    </location>
</feature>
<feature type="region of interest" description="Disordered" evidence="15">
    <location>
        <begin position="1"/>
        <end position="29"/>
    </location>
</feature>
<feature type="compositionally biased region" description="Basic and acidic residues" evidence="15">
    <location>
        <begin position="748"/>
        <end position="758"/>
    </location>
</feature>
<dbReference type="PROSITE" id="PS50868">
    <property type="entry name" value="POST_SET"/>
    <property type="match status" value="1"/>
</dbReference>
<dbReference type="EMBL" id="JACVVK020000157">
    <property type="protein sequence ID" value="KAK7487946.1"/>
    <property type="molecule type" value="Genomic_DNA"/>
</dbReference>
<feature type="region of interest" description="Disordered" evidence="15">
    <location>
        <begin position="879"/>
        <end position="953"/>
    </location>
</feature>
<evidence type="ECO:0000256" key="3">
    <source>
        <dbReference type="ARBA" id="ARBA00022603"/>
    </source>
</evidence>
<feature type="compositionally biased region" description="Polar residues" evidence="15">
    <location>
        <begin position="210"/>
        <end position="219"/>
    </location>
</feature>
<keyword evidence="10" id="KW-0539">Nucleus</keyword>
<dbReference type="SMART" id="SM00360">
    <property type="entry name" value="RRM"/>
    <property type="match status" value="1"/>
</dbReference>
<dbReference type="Pfam" id="PF00076">
    <property type="entry name" value="RRM_1"/>
    <property type="match status" value="1"/>
</dbReference>
<feature type="compositionally biased region" description="Basic residues" evidence="15">
    <location>
        <begin position="309"/>
        <end position="321"/>
    </location>
</feature>
<dbReference type="InterPro" id="IPR044570">
    <property type="entry name" value="Set1-like"/>
</dbReference>
<dbReference type="EC" id="2.1.1.354" evidence="2"/>
<keyword evidence="20" id="KW-1185">Reference proteome</keyword>
<evidence type="ECO:0000256" key="4">
    <source>
        <dbReference type="ARBA" id="ARBA00022679"/>
    </source>
</evidence>
<reference evidence="19 20" key="1">
    <citation type="journal article" date="2023" name="Sci. Data">
        <title>Genome assembly of the Korean intertidal mud-creeper Batillaria attramentaria.</title>
        <authorList>
            <person name="Patra A.K."/>
            <person name="Ho P.T."/>
            <person name="Jun S."/>
            <person name="Lee S.J."/>
            <person name="Kim Y."/>
            <person name="Won Y.J."/>
        </authorList>
    </citation>
    <scope>NUCLEOTIDE SEQUENCE [LARGE SCALE GENOMIC DNA]</scope>
    <source>
        <strain evidence="19">Wonlab-2016</strain>
    </source>
</reference>
<feature type="compositionally biased region" description="Basic and acidic residues" evidence="15">
    <location>
        <begin position="340"/>
        <end position="349"/>
    </location>
</feature>
<dbReference type="SMART" id="SM00317">
    <property type="entry name" value="SET"/>
    <property type="match status" value="1"/>
</dbReference>
<evidence type="ECO:0000256" key="9">
    <source>
        <dbReference type="ARBA" id="ARBA00023163"/>
    </source>
</evidence>
<feature type="region of interest" description="Disordered" evidence="15">
    <location>
        <begin position="629"/>
        <end position="863"/>
    </location>
</feature>
<evidence type="ECO:0000256" key="15">
    <source>
        <dbReference type="SAM" id="MobiDB-lite"/>
    </source>
</evidence>
<evidence type="ECO:0000256" key="10">
    <source>
        <dbReference type="ARBA" id="ARBA00023242"/>
    </source>
</evidence>
<organism evidence="19 20">
    <name type="scientific">Batillaria attramentaria</name>
    <dbReference type="NCBI Taxonomy" id="370345"/>
    <lineage>
        <taxon>Eukaryota</taxon>
        <taxon>Metazoa</taxon>
        <taxon>Spiralia</taxon>
        <taxon>Lophotrochozoa</taxon>
        <taxon>Mollusca</taxon>
        <taxon>Gastropoda</taxon>
        <taxon>Caenogastropoda</taxon>
        <taxon>Sorbeoconcha</taxon>
        <taxon>Cerithioidea</taxon>
        <taxon>Batillariidae</taxon>
        <taxon>Batillaria</taxon>
    </lineage>
</organism>
<dbReference type="InterPro" id="IPR046341">
    <property type="entry name" value="SET_dom_sf"/>
</dbReference>
<dbReference type="AlphaFoldDB" id="A0ABD0KL22"/>
<dbReference type="Gene3D" id="2.170.270.10">
    <property type="entry name" value="SET domain"/>
    <property type="match status" value="1"/>
</dbReference>
<dbReference type="SUPFAM" id="SSF82199">
    <property type="entry name" value="SET domain"/>
    <property type="match status" value="1"/>
</dbReference>
<proteinExistence type="predicted"/>
<evidence type="ECO:0000256" key="11">
    <source>
        <dbReference type="ARBA" id="ARBA00047571"/>
    </source>
</evidence>
<keyword evidence="7 14" id="KW-0694">RNA-binding</keyword>
<evidence type="ECO:0000313" key="20">
    <source>
        <dbReference type="Proteomes" id="UP001519460"/>
    </source>
</evidence>
<comment type="catalytic activity">
    <reaction evidence="13">
        <text>N(6),N(6)-dimethyl-L-lysyl(4)-[histone H3] + S-adenosyl-L-methionine = N(6),N(6),N(6)-trimethyl-L-lysyl(4)-[histone H3] + S-adenosyl-L-homocysteine + H(+)</text>
        <dbReference type="Rhea" id="RHEA:60272"/>
        <dbReference type="Rhea" id="RHEA-COMP:15537"/>
        <dbReference type="Rhea" id="RHEA-COMP:15540"/>
        <dbReference type="ChEBI" id="CHEBI:15378"/>
        <dbReference type="ChEBI" id="CHEBI:57856"/>
        <dbReference type="ChEBI" id="CHEBI:59789"/>
        <dbReference type="ChEBI" id="CHEBI:61961"/>
        <dbReference type="ChEBI" id="CHEBI:61976"/>
    </reaction>
</comment>
<dbReference type="InterPro" id="IPR037841">
    <property type="entry name" value="SET_SETD1A/B"/>
</dbReference>
<comment type="subcellular location">
    <subcellularLocation>
        <location evidence="1">Nucleus</location>
    </subcellularLocation>
</comment>
<feature type="compositionally biased region" description="Basic and acidic residues" evidence="15">
    <location>
        <begin position="796"/>
        <end position="805"/>
    </location>
</feature>
<feature type="compositionally biased region" description="Low complexity" evidence="15">
    <location>
        <begin position="394"/>
        <end position="406"/>
    </location>
</feature>
<evidence type="ECO:0000256" key="8">
    <source>
        <dbReference type="ARBA" id="ARBA00023015"/>
    </source>
</evidence>
<dbReference type="SMART" id="SM01291">
    <property type="entry name" value="N-SET"/>
    <property type="match status" value="1"/>
</dbReference>
<feature type="compositionally biased region" description="Polar residues" evidence="15">
    <location>
        <begin position="427"/>
        <end position="437"/>
    </location>
</feature>
<evidence type="ECO:0000256" key="5">
    <source>
        <dbReference type="ARBA" id="ARBA00022691"/>
    </source>
</evidence>
<feature type="region of interest" description="Disordered" evidence="15">
    <location>
        <begin position="199"/>
        <end position="358"/>
    </location>
</feature>
<dbReference type="Pfam" id="PF11764">
    <property type="entry name" value="N-SET"/>
    <property type="match status" value="1"/>
</dbReference>
<dbReference type="SUPFAM" id="SSF54928">
    <property type="entry name" value="RNA-binding domain, RBD"/>
    <property type="match status" value="1"/>
</dbReference>
<dbReference type="GO" id="GO:0140999">
    <property type="term" value="F:histone H3K4 trimethyltransferase activity"/>
    <property type="evidence" value="ECO:0007669"/>
    <property type="project" value="UniProtKB-EC"/>
</dbReference>
<dbReference type="InterPro" id="IPR024657">
    <property type="entry name" value="COMPASS_Set1_N-SET"/>
</dbReference>
<evidence type="ECO:0000256" key="2">
    <source>
        <dbReference type="ARBA" id="ARBA00012182"/>
    </source>
</evidence>
<dbReference type="GO" id="GO:0003723">
    <property type="term" value="F:RNA binding"/>
    <property type="evidence" value="ECO:0007669"/>
    <property type="project" value="UniProtKB-UniRule"/>
</dbReference>
<feature type="region of interest" description="Disordered" evidence="15">
    <location>
        <begin position="564"/>
        <end position="585"/>
    </location>
</feature>
<feature type="compositionally biased region" description="Basic and acidic residues" evidence="15">
    <location>
        <begin position="649"/>
        <end position="659"/>
    </location>
</feature>
<keyword evidence="8" id="KW-0805">Transcription regulation</keyword>
<dbReference type="InterPro" id="IPR035979">
    <property type="entry name" value="RBD_domain_sf"/>
</dbReference>
<feature type="domain" description="Post-SET" evidence="18">
    <location>
        <begin position="1262"/>
        <end position="1278"/>
    </location>
</feature>
<dbReference type="FunFam" id="2.170.270.10:FF:000010">
    <property type="entry name" value="Histone-lysine N-methyltransferase"/>
    <property type="match status" value="1"/>
</dbReference>
<keyword evidence="3" id="KW-0489">Methyltransferase</keyword>
<dbReference type="Pfam" id="PF00856">
    <property type="entry name" value="SET"/>
    <property type="match status" value="1"/>
</dbReference>
<keyword evidence="5" id="KW-0949">S-adenosyl-L-methionine</keyword>
<sequence length="1278" mass="144277">MEYDRRPHHSSMNGVHRPPSEAPFPPDKKRRNYKLIVDPLIHSYKGNQKVYRFDGINPDGRVIEARDPRPRYQRIWCRRQPADLPVPQFKYDQYYVGTPPPKEVTFTNLNDNINKDFLENMTKGFGTVEEVRIYYNPKNRKHLGIGKVVYSSSKAAKMCVEKLNRTSKMGNIMNVFIDTFGKERQRLIEEKLVERPKIEVPGNSRRERNNSFSQANSTDAYDPGDSEFDHGSMSSHSRHGYPASESGYSTHSAEMGLSGTPFSQSTFTPGSMYGGDMHGQGYTPAGSDVNFKAPPPIATPSGHYQTPHHNTKTPDHHHHDRGRFWDDGDRHRNRQAAPKPVEKPPRPKTPDPVPEEEPRFMSLESRIQSLLQGSVGVEEEETSHSSRSQEHAHTTPSTPHTPSTPSDARHQSNDKFSSGEEKLQVNPAVSGNLNSSGMGMAPFSQPPPNHNPWQQSGNASYGYGFSGDSFVNNNGPFSQGYNTVPFQNGMVDQNAQLQADLVAQEEERKRTEKQFTLVLNDFVKELKAVMQKDLCKKMVENSAFKAFESWWDEEEHKSKQPVKPLIPVDKAPDKPAKSIAPSATDGMSSAIASLFESRHPWTRDGGLESGLGFGGFGSGGLLGIRGGMPRLPSFKKKFRPPSPSANERATQDKPAKTEEEAGDAEEAESDSKYAVRFSHTTPALFPDTEAERDAEREADKSPKPSTSRRVIYSSDSDEDSDEEKEASAVDVLYRNTIYVCSPKKPKGKNKDEESRVESGEASPKRPLSPIEEEREDEDMAVDKEKISVSVDEDDKPETKKEETEKNVQSQDVPSPVATAESKVKTPVKSRQKSVLSPMPPTAKNASVEAEDSEGTDSAEEAYEPYLNEVLMEHSYCLPFPKQEPDVDVATEAEPQVSDAKSEAAPSKLPKAKKGKKAEPVPVETVLPEETTKKGKAKEPKEKAPRKPRKEKLKDITNKGSRELAKLLPEPHVPKPPVTFEPRGLQEERQVFFDIYNKGIDEEDIMYLKRTYDELMQSEDPMNYWLNDILWVDHPYTNIPDPPRKRRKGEDFYQHRTHKTGAARTDGYYKLTLEEKARYLSQARNVFKATETLQADLDESKKKAQTSREMRSETRRLQSTFSEFIETDLFKFNQLKTRKKLLRFAKSGIHDWGLFALEPVAADEMVIEYVGDKVRQSVADLREKQYEQSGIGSSYLFRVDHETIIDATMMGNLARFINHSCNPNCYAKIITMESQKKIVIYSKRDIDVNEEITYDYKFPIEDQKIPCMCGAPNCRGTLN</sequence>
<feature type="compositionally biased region" description="Basic and acidic residues" evidence="15">
    <location>
        <begin position="407"/>
        <end position="423"/>
    </location>
</feature>
<evidence type="ECO:0000256" key="13">
    <source>
        <dbReference type="ARBA" id="ARBA00049129"/>
    </source>
</evidence>
<protein>
    <recommendedName>
        <fullName evidence="2">[histone H3]-lysine(4) N-trimethyltransferase</fullName>
        <ecNumber evidence="2">2.1.1.354</ecNumber>
    </recommendedName>
</protein>
<feature type="domain" description="RRM" evidence="16">
    <location>
        <begin position="102"/>
        <end position="175"/>
    </location>
</feature>
<name>A0ABD0KL22_9CAEN</name>
<feature type="compositionally biased region" description="Basic and acidic residues" evidence="15">
    <location>
        <begin position="689"/>
        <end position="702"/>
    </location>
</feature>
<keyword evidence="4" id="KW-0808">Transferase</keyword>
<feature type="domain" description="SET" evidence="17">
    <location>
        <begin position="1139"/>
        <end position="1256"/>
    </location>
</feature>
<gene>
    <name evidence="19" type="ORF">BaRGS_00020847</name>
</gene>
<dbReference type="InterPro" id="IPR000504">
    <property type="entry name" value="RRM_dom"/>
</dbReference>
<keyword evidence="9" id="KW-0804">Transcription</keyword>
<dbReference type="InterPro" id="IPR001214">
    <property type="entry name" value="SET_dom"/>
</dbReference>
<dbReference type="PANTHER" id="PTHR45814:SF2">
    <property type="entry name" value="HISTONE-LYSINE N-METHYLTRANSFERASE SETD1"/>
    <property type="match status" value="1"/>
</dbReference>
<feature type="compositionally biased region" description="Acidic residues" evidence="15">
    <location>
        <begin position="848"/>
        <end position="862"/>
    </location>
</feature>
<evidence type="ECO:0000259" key="16">
    <source>
        <dbReference type="PROSITE" id="PS50102"/>
    </source>
</evidence>
<feature type="region of interest" description="Disordered" evidence="15">
    <location>
        <begin position="372"/>
        <end position="459"/>
    </location>
</feature>
<evidence type="ECO:0000256" key="6">
    <source>
        <dbReference type="ARBA" id="ARBA00022853"/>
    </source>
</evidence>
<dbReference type="GO" id="GO:0005634">
    <property type="term" value="C:nucleus"/>
    <property type="evidence" value="ECO:0007669"/>
    <property type="project" value="UniProtKB-SubCell"/>
</dbReference>
<dbReference type="PANTHER" id="PTHR45814">
    <property type="entry name" value="HISTONE-LYSINE N-METHYLTRANSFERASE SETD1"/>
    <property type="match status" value="1"/>
</dbReference>
<evidence type="ECO:0000259" key="17">
    <source>
        <dbReference type="PROSITE" id="PS50280"/>
    </source>
</evidence>
<dbReference type="PROSITE" id="PS50280">
    <property type="entry name" value="SET"/>
    <property type="match status" value="1"/>
</dbReference>
<accession>A0ABD0KL22</accession>
<keyword evidence="6" id="KW-0156">Chromatin regulator</keyword>
<dbReference type="InterPro" id="IPR012677">
    <property type="entry name" value="Nucleotide-bd_a/b_plait_sf"/>
</dbReference>
<evidence type="ECO:0000256" key="7">
    <source>
        <dbReference type="ARBA" id="ARBA00022884"/>
    </source>
</evidence>
<feature type="compositionally biased region" description="Basic and acidic residues" evidence="15">
    <location>
        <begin position="929"/>
        <end position="944"/>
    </location>
</feature>
<evidence type="ECO:0000256" key="1">
    <source>
        <dbReference type="ARBA" id="ARBA00004123"/>
    </source>
</evidence>
<evidence type="ECO:0000259" key="18">
    <source>
        <dbReference type="PROSITE" id="PS50868"/>
    </source>
</evidence>
<dbReference type="SMART" id="SM00508">
    <property type="entry name" value="PostSET"/>
    <property type="match status" value="1"/>
</dbReference>
<evidence type="ECO:0000256" key="12">
    <source>
        <dbReference type="ARBA" id="ARBA00047583"/>
    </source>
</evidence>
<dbReference type="Proteomes" id="UP001519460">
    <property type="component" value="Unassembled WGS sequence"/>
</dbReference>
<dbReference type="PROSITE" id="PS50102">
    <property type="entry name" value="RRM"/>
    <property type="match status" value="1"/>
</dbReference>
<evidence type="ECO:0000256" key="14">
    <source>
        <dbReference type="PROSITE-ProRule" id="PRU00176"/>
    </source>
</evidence>
<dbReference type="CDD" id="cd12304">
    <property type="entry name" value="RRM_Set1"/>
    <property type="match status" value="1"/>
</dbReference>
<dbReference type="Gene3D" id="3.30.70.330">
    <property type="match status" value="1"/>
</dbReference>
<feature type="compositionally biased region" description="Basic and acidic residues" evidence="15">
    <location>
        <begin position="199"/>
        <end position="209"/>
    </location>
</feature>
<feature type="compositionally biased region" description="Basic and acidic residues" evidence="15">
    <location>
        <begin position="382"/>
        <end position="393"/>
    </location>
</feature>